<gene>
    <name evidence="2" type="ORF">GSMUA_169140.1</name>
</gene>
<keyword evidence="1" id="KW-0472">Membrane</keyword>
<accession>A0A8D7ADR9</accession>
<dbReference type="EMBL" id="HG996471">
    <property type="protein sequence ID" value="CAG1847119.1"/>
    <property type="molecule type" value="Genomic_DNA"/>
</dbReference>
<feature type="transmembrane region" description="Helical" evidence="1">
    <location>
        <begin position="44"/>
        <end position="64"/>
    </location>
</feature>
<reference evidence="2" key="1">
    <citation type="submission" date="2021-03" db="EMBL/GenBank/DDBJ databases">
        <authorList>
            <consortium name="Genoscope - CEA"/>
            <person name="William W."/>
        </authorList>
    </citation>
    <scope>NUCLEOTIDE SEQUENCE</scope>
    <source>
        <strain evidence="2">Doubled-haploid Pahang</strain>
    </source>
</reference>
<keyword evidence="1" id="KW-1133">Transmembrane helix</keyword>
<keyword evidence="1" id="KW-0812">Transmembrane</keyword>
<sequence length="130" mass="14784">MVSRIHLIWSTHHSTIRTEFCLQITSLYSLFWALKQVRYHHASLLSLSSIPSFVLCSILCWFSGFSLSESFLLLSSSLILFLPFVMQGLTDSSSDRLLPLFCFSGIGSEQMGFPWSTEMRLCLCKVSCED</sequence>
<protein>
    <submittedName>
        <fullName evidence="2">(wild Malaysian banana) hypothetical protein</fullName>
    </submittedName>
</protein>
<evidence type="ECO:0000256" key="1">
    <source>
        <dbReference type="SAM" id="Phobius"/>
    </source>
</evidence>
<evidence type="ECO:0000313" key="2">
    <source>
        <dbReference type="EMBL" id="CAG1847119.1"/>
    </source>
</evidence>
<organism evidence="2">
    <name type="scientific">Musa acuminata subsp. malaccensis</name>
    <name type="common">Wild banana</name>
    <name type="synonym">Musa malaccensis</name>
    <dbReference type="NCBI Taxonomy" id="214687"/>
    <lineage>
        <taxon>Eukaryota</taxon>
        <taxon>Viridiplantae</taxon>
        <taxon>Streptophyta</taxon>
        <taxon>Embryophyta</taxon>
        <taxon>Tracheophyta</taxon>
        <taxon>Spermatophyta</taxon>
        <taxon>Magnoliopsida</taxon>
        <taxon>Liliopsida</taxon>
        <taxon>Zingiberales</taxon>
        <taxon>Musaceae</taxon>
        <taxon>Musa</taxon>
    </lineage>
</organism>
<dbReference type="AlphaFoldDB" id="A0A8D7ADR9"/>
<proteinExistence type="predicted"/>
<name>A0A8D7ADR9_MUSAM</name>